<dbReference type="AlphaFoldDB" id="A0A0S4JL26"/>
<evidence type="ECO:0000313" key="2">
    <source>
        <dbReference type="EMBL" id="CUG92228.1"/>
    </source>
</evidence>
<reference evidence="3" key="1">
    <citation type="submission" date="2015-09" db="EMBL/GenBank/DDBJ databases">
        <authorList>
            <consortium name="Pathogen Informatics"/>
        </authorList>
    </citation>
    <scope>NUCLEOTIDE SEQUENCE [LARGE SCALE GENOMIC DNA]</scope>
    <source>
        <strain evidence="3">Lake Konstanz</strain>
    </source>
</reference>
<organism evidence="2 3">
    <name type="scientific">Bodo saltans</name>
    <name type="common">Flagellated protozoan</name>
    <dbReference type="NCBI Taxonomy" id="75058"/>
    <lineage>
        <taxon>Eukaryota</taxon>
        <taxon>Discoba</taxon>
        <taxon>Euglenozoa</taxon>
        <taxon>Kinetoplastea</taxon>
        <taxon>Metakinetoplastina</taxon>
        <taxon>Eubodonida</taxon>
        <taxon>Bodonidae</taxon>
        <taxon>Bodo</taxon>
    </lineage>
</organism>
<accession>A0A0S4JL26</accession>
<evidence type="ECO:0000313" key="3">
    <source>
        <dbReference type="Proteomes" id="UP000051952"/>
    </source>
</evidence>
<evidence type="ECO:0000256" key="1">
    <source>
        <dbReference type="SAM" id="MobiDB-lite"/>
    </source>
</evidence>
<feature type="region of interest" description="Disordered" evidence="1">
    <location>
        <begin position="102"/>
        <end position="123"/>
    </location>
</feature>
<feature type="region of interest" description="Disordered" evidence="1">
    <location>
        <begin position="149"/>
        <end position="230"/>
    </location>
</feature>
<proteinExistence type="predicted"/>
<dbReference type="VEuPathDB" id="TriTrypDB:BSAL_36235"/>
<sequence length="253" mass="26419">MAPLVGAGVSQPANTSETIDERGGNDAAMIISSAGFMTTPTFSFDYTPLPSGATLSTIEGATFTQLSPFSSTSEVVHLTRGAHHRKVFLRFVACDGSDVGASLPKSTTSISTSSTTHHDHNHNVDVRKAQSHPFWKPLPNCTSKVVLGASHDEEAGHRRTTAAKRARDDNDDGLLNGGGGGGGGDDNMSSTGMFGGSFDVAPPAAAAGSKSSSLVGSSSTSDRAEKQRQELLQFQRELEEARETARANAALKK</sequence>
<keyword evidence="3" id="KW-1185">Reference proteome</keyword>
<dbReference type="Proteomes" id="UP000051952">
    <property type="component" value="Unassembled WGS sequence"/>
</dbReference>
<feature type="compositionally biased region" description="Low complexity" evidence="1">
    <location>
        <begin position="106"/>
        <end position="115"/>
    </location>
</feature>
<dbReference type="EMBL" id="CYKH01002021">
    <property type="protein sequence ID" value="CUG92228.1"/>
    <property type="molecule type" value="Genomic_DNA"/>
</dbReference>
<name>A0A0S4JL26_BODSA</name>
<protein>
    <submittedName>
        <fullName evidence="2">Uncharacterized protein</fullName>
    </submittedName>
</protein>
<feature type="region of interest" description="Disordered" evidence="1">
    <location>
        <begin position="1"/>
        <end position="23"/>
    </location>
</feature>
<feature type="compositionally biased region" description="Gly residues" evidence="1">
    <location>
        <begin position="175"/>
        <end position="185"/>
    </location>
</feature>
<feature type="compositionally biased region" description="Low complexity" evidence="1">
    <location>
        <begin position="200"/>
        <end position="221"/>
    </location>
</feature>
<gene>
    <name evidence="2" type="ORF">BSAL_36235</name>
</gene>